<dbReference type="Pfam" id="PF17919">
    <property type="entry name" value="RT_RNaseH_2"/>
    <property type="match status" value="1"/>
</dbReference>
<dbReference type="SUPFAM" id="SSF56672">
    <property type="entry name" value="DNA/RNA polymerases"/>
    <property type="match status" value="1"/>
</dbReference>
<feature type="domain" description="RNase H type-1" evidence="1">
    <location>
        <begin position="173"/>
        <end position="242"/>
    </location>
</feature>
<gene>
    <name evidence="3" type="ORF">LSAT_V11C400185560</name>
</gene>
<evidence type="ECO:0008006" key="5">
    <source>
        <dbReference type="Google" id="ProtNLM"/>
    </source>
</evidence>
<dbReference type="InterPro" id="IPR036397">
    <property type="entry name" value="RNaseH_sf"/>
</dbReference>
<dbReference type="SUPFAM" id="SSF53098">
    <property type="entry name" value="Ribonuclease H-like"/>
    <property type="match status" value="1"/>
</dbReference>
<dbReference type="PANTHER" id="PTHR48475:SF2">
    <property type="entry name" value="RIBONUCLEASE H"/>
    <property type="match status" value="1"/>
</dbReference>
<comment type="caution">
    <text evidence="3">The sequence shown here is derived from an EMBL/GenBank/DDBJ whole genome shotgun (WGS) entry which is preliminary data.</text>
</comment>
<dbReference type="InterPro" id="IPR012337">
    <property type="entry name" value="RNaseH-like_sf"/>
</dbReference>
<dbReference type="GO" id="GO:0004523">
    <property type="term" value="F:RNA-DNA hybrid ribonuclease activity"/>
    <property type="evidence" value="ECO:0007669"/>
    <property type="project" value="InterPro"/>
</dbReference>
<dbReference type="AlphaFoldDB" id="A0A9R1XID2"/>
<dbReference type="InterPro" id="IPR002156">
    <property type="entry name" value="RNaseH_domain"/>
</dbReference>
<dbReference type="Gene3D" id="3.30.420.10">
    <property type="entry name" value="Ribonuclease H-like superfamily/Ribonuclease H"/>
    <property type="match status" value="1"/>
</dbReference>
<accession>A0A9R1XID2</accession>
<dbReference type="GO" id="GO:0003676">
    <property type="term" value="F:nucleic acid binding"/>
    <property type="evidence" value="ECO:0007669"/>
    <property type="project" value="InterPro"/>
</dbReference>
<evidence type="ECO:0000259" key="1">
    <source>
        <dbReference type="Pfam" id="PF13456"/>
    </source>
</evidence>
<feature type="domain" description="Reverse transcriptase/retrotransposon-derived protein RNase H-like" evidence="2">
    <location>
        <begin position="2"/>
        <end position="100"/>
    </location>
</feature>
<organism evidence="3 4">
    <name type="scientific">Lactuca sativa</name>
    <name type="common">Garden lettuce</name>
    <dbReference type="NCBI Taxonomy" id="4236"/>
    <lineage>
        <taxon>Eukaryota</taxon>
        <taxon>Viridiplantae</taxon>
        <taxon>Streptophyta</taxon>
        <taxon>Embryophyta</taxon>
        <taxon>Tracheophyta</taxon>
        <taxon>Spermatophyta</taxon>
        <taxon>Magnoliopsida</taxon>
        <taxon>eudicotyledons</taxon>
        <taxon>Gunneridae</taxon>
        <taxon>Pentapetalae</taxon>
        <taxon>asterids</taxon>
        <taxon>campanulids</taxon>
        <taxon>Asterales</taxon>
        <taxon>Asteraceae</taxon>
        <taxon>Cichorioideae</taxon>
        <taxon>Cichorieae</taxon>
        <taxon>Lactucinae</taxon>
        <taxon>Lactuca</taxon>
    </lineage>
</organism>
<dbReference type="PANTHER" id="PTHR48475">
    <property type="entry name" value="RIBONUCLEASE H"/>
    <property type="match status" value="1"/>
</dbReference>
<reference evidence="3 4" key="1">
    <citation type="journal article" date="2017" name="Nat. Commun.">
        <title>Genome assembly with in vitro proximity ligation data and whole-genome triplication in lettuce.</title>
        <authorList>
            <person name="Reyes-Chin-Wo S."/>
            <person name="Wang Z."/>
            <person name="Yang X."/>
            <person name="Kozik A."/>
            <person name="Arikit S."/>
            <person name="Song C."/>
            <person name="Xia L."/>
            <person name="Froenicke L."/>
            <person name="Lavelle D.O."/>
            <person name="Truco M.J."/>
            <person name="Xia R."/>
            <person name="Zhu S."/>
            <person name="Xu C."/>
            <person name="Xu H."/>
            <person name="Xu X."/>
            <person name="Cox K."/>
            <person name="Korf I."/>
            <person name="Meyers B.C."/>
            <person name="Michelmore R.W."/>
        </authorList>
    </citation>
    <scope>NUCLEOTIDE SEQUENCE [LARGE SCALE GENOMIC DNA]</scope>
    <source>
        <strain evidence="4">cv. Salinas</strain>
        <tissue evidence="3">Seedlings</tissue>
    </source>
</reference>
<protein>
    <recommendedName>
        <fullName evidence="5">Reverse transcriptase RNase H-like domain-containing protein</fullName>
    </recommendedName>
</protein>
<keyword evidence="4" id="KW-1185">Reference proteome</keyword>
<dbReference type="Proteomes" id="UP000235145">
    <property type="component" value="Unassembled WGS sequence"/>
</dbReference>
<dbReference type="Pfam" id="PF13456">
    <property type="entry name" value="RVT_3"/>
    <property type="match status" value="1"/>
</dbReference>
<dbReference type="InterPro" id="IPR041577">
    <property type="entry name" value="RT_RNaseH_2"/>
</dbReference>
<name>A0A9R1XID2_LACSA</name>
<dbReference type="InterPro" id="IPR043502">
    <property type="entry name" value="DNA/RNA_pol_sf"/>
</dbReference>
<evidence type="ECO:0000259" key="2">
    <source>
        <dbReference type="Pfam" id="PF17919"/>
    </source>
</evidence>
<evidence type="ECO:0000313" key="3">
    <source>
        <dbReference type="EMBL" id="KAJ0211084.1"/>
    </source>
</evidence>
<evidence type="ECO:0000313" key="4">
    <source>
        <dbReference type="Proteomes" id="UP000235145"/>
    </source>
</evidence>
<dbReference type="EMBL" id="NBSK02000004">
    <property type="protein sequence ID" value="KAJ0211084.1"/>
    <property type="molecule type" value="Genomic_DNA"/>
</dbReference>
<proteinExistence type="predicted"/>
<sequence>MWTEKTDAALQQPKDAQHQLPTLTCPLPGETLQMYLVASEEAISSMLVVEREGKQVPIHFVSGALQGLEVNYLALEKLILALVYAVRRLWMYCQAHKVDVLTSYPIKQVMLSIKAQALANFLAEILYTIKGVPTTISVDLLEPEAGKELWKLYTDDTTSKEDITYTLRFDFQVSNNEAGYEAHIGGLRLAKEVGSKKLVALSDSLLVTIQINRTYEVKDPGMQKYLDAVCSLASTFKNFSIKKIS</sequence>